<organism evidence="2">
    <name type="scientific">Nitrososphaera viennensis</name>
    <dbReference type="NCBI Taxonomy" id="1034015"/>
    <lineage>
        <taxon>Archaea</taxon>
        <taxon>Nitrososphaerota</taxon>
        <taxon>Nitrososphaeria</taxon>
        <taxon>Nitrososphaerales</taxon>
        <taxon>Nitrososphaeraceae</taxon>
        <taxon>Nitrososphaera</taxon>
    </lineage>
</organism>
<evidence type="ECO:0000313" key="2">
    <source>
        <dbReference type="EMBL" id="UVS69582.1"/>
    </source>
</evidence>
<keyword evidence="1" id="KW-0472">Membrane</keyword>
<name>A0A977IF24_9ARCH</name>
<feature type="transmembrane region" description="Helical" evidence="1">
    <location>
        <begin position="63"/>
        <end position="83"/>
    </location>
</feature>
<dbReference type="GeneID" id="74945684"/>
<gene>
    <name evidence="2" type="ORF">NWT39_02065</name>
</gene>
<accession>A0A977IF24</accession>
<dbReference type="AlphaFoldDB" id="A0A977IF24"/>
<dbReference type="EMBL" id="CP103305">
    <property type="protein sequence ID" value="UVS69582.1"/>
    <property type="molecule type" value="Genomic_DNA"/>
</dbReference>
<keyword evidence="1" id="KW-1133">Transmembrane helix</keyword>
<feature type="transmembrane region" description="Helical" evidence="1">
    <location>
        <begin position="12"/>
        <end position="38"/>
    </location>
</feature>
<dbReference type="Proteomes" id="UP001059771">
    <property type="component" value="Chromosome"/>
</dbReference>
<dbReference type="RefSeq" id="WP_075053793.1">
    <property type="nucleotide sequence ID" value="NZ_CP103305.1"/>
</dbReference>
<evidence type="ECO:0000256" key="1">
    <source>
        <dbReference type="SAM" id="Phobius"/>
    </source>
</evidence>
<reference evidence="2" key="1">
    <citation type="submission" date="2022-08" db="EMBL/GenBank/DDBJ databases">
        <title>Dynamic responses of ammonia-oxidizing microbial communities induced by reactive oxygen species (ROS) in fluctuating redox aquifers.</title>
        <authorList>
            <person name="Wang P."/>
            <person name="Wang H."/>
        </authorList>
    </citation>
    <scope>NUCLEOTIDE SEQUENCE</scope>
    <source>
        <strain evidence="2">PLX03</strain>
    </source>
</reference>
<sequence length="97" mass="10252">MHRFALASGLEILAKSGAIVSTAGVALLVAFIAVLLAFPVAKTCEEGSKCEYASSAPEQLQTVFSQGFFALSLIVIAAGILMIRYSRWRESKAATQG</sequence>
<protein>
    <submittedName>
        <fullName evidence="2">Uncharacterized protein</fullName>
    </submittedName>
</protein>
<keyword evidence="1" id="KW-0812">Transmembrane</keyword>
<proteinExistence type="predicted"/>